<dbReference type="AlphaFoldDB" id="X0Y8K7"/>
<evidence type="ECO:0000313" key="1">
    <source>
        <dbReference type="EMBL" id="GAG33221.1"/>
    </source>
</evidence>
<dbReference type="InterPro" id="IPR016102">
    <property type="entry name" value="Succinyl-CoA_synth-like"/>
</dbReference>
<reference evidence="1" key="1">
    <citation type="journal article" date="2014" name="Front. Microbiol.">
        <title>High frequency of phylogenetically diverse reductive dehalogenase-homologous genes in deep subseafloor sedimentary metagenomes.</title>
        <authorList>
            <person name="Kawai M."/>
            <person name="Futagami T."/>
            <person name="Toyoda A."/>
            <person name="Takaki Y."/>
            <person name="Nishi S."/>
            <person name="Hori S."/>
            <person name="Arai W."/>
            <person name="Tsubouchi T."/>
            <person name="Morono Y."/>
            <person name="Uchiyama I."/>
            <person name="Ito T."/>
            <person name="Fujiyama A."/>
            <person name="Inagaki F."/>
            <person name="Takami H."/>
        </authorList>
    </citation>
    <scope>NUCLEOTIDE SEQUENCE</scope>
    <source>
        <strain evidence="1">Expedition CK06-06</strain>
    </source>
</reference>
<dbReference type="Gene3D" id="3.40.50.261">
    <property type="entry name" value="Succinyl-CoA synthetase domains"/>
    <property type="match status" value="1"/>
</dbReference>
<accession>X0Y8K7</accession>
<proteinExistence type="predicted"/>
<dbReference type="SUPFAM" id="SSF52210">
    <property type="entry name" value="Succinyl-CoA synthetase domains"/>
    <property type="match status" value="1"/>
</dbReference>
<dbReference type="EMBL" id="BARS01048130">
    <property type="protein sequence ID" value="GAG33221.1"/>
    <property type="molecule type" value="Genomic_DNA"/>
</dbReference>
<sequence>MLAELSPDWMPLGNPLDIWPAVMKHGAGKAYSIALSAVMNDQNVDGVIGIATAPVIPEFSFLDVSEALNGIIEELPRKPVLFWLYGPNPEEIGERFEFKKRIMTYPTLEMAAWSLSLLSDRHSCLDRENNKLWTSNSVI</sequence>
<organism evidence="1">
    <name type="scientific">marine sediment metagenome</name>
    <dbReference type="NCBI Taxonomy" id="412755"/>
    <lineage>
        <taxon>unclassified sequences</taxon>
        <taxon>metagenomes</taxon>
        <taxon>ecological metagenomes</taxon>
    </lineage>
</organism>
<name>X0Y8K7_9ZZZZ</name>
<evidence type="ECO:0008006" key="2">
    <source>
        <dbReference type="Google" id="ProtNLM"/>
    </source>
</evidence>
<gene>
    <name evidence="1" type="ORF">S01H1_72198</name>
</gene>
<comment type="caution">
    <text evidence="1">The sequence shown here is derived from an EMBL/GenBank/DDBJ whole genome shotgun (WGS) entry which is preliminary data.</text>
</comment>
<protein>
    <recommendedName>
        <fullName evidence="2">Ligase-CoA domain-containing protein</fullName>
    </recommendedName>
</protein>